<evidence type="ECO:0000313" key="12">
    <source>
        <dbReference type="Proteomes" id="UP000029622"/>
    </source>
</evidence>
<protein>
    <recommendedName>
        <fullName evidence="3 10">DNA-directed RNA polymerase subunit omega</fullName>
        <shortName evidence="10">RNAP omega subunit</shortName>
        <ecNumber evidence="2 10">2.7.7.6</ecNumber>
    </recommendedName>
    <alternativeName>
        <fullName evidence="10">RNA polymerase omega subunit</fullName>
    </alternativeName>
    <alternativeName>
        <fullName evidence="8 10">Transcriptase subunit omega</fullName>
    </alternativeName>
</protein>
<sequence length="69" mass="7936">MLYPSVNDLLKKVDSRYTLVMMISKRARQIVDGDKPLVNTDSTKPVTIAVHEIYQDKIEYSRPDIKGIK</sequence>
<dbReference type="RefSeq" id="WP_035161998.1">
    <property type="nucleotide sequence ID" value="NZ_AZTB01000006.1"/>
</dbReference>
<dbReference type="STRING" id="1156417.Y919_02250"/>
<dbReference type="AlphaFoldDB" id="A0A096BIW3"/>
<evidence type="ECO:0000256" key="6">
    <source>
        <dbReference type="ARBA" id="ARBA00022695"/>
    </source>
</evidence>
<reference evidence="11 12" key="1">
    <citation type="submission" date="2013-12" db="EMBL/GenBank/DDBJ databases">
        <title>Draft genome sequence of Caloranaerobacter sp. H53214.</title>
        <authorList>
            <person name="Jiang L.J."/>
            <person name="Shao Z.Z."/>
            <person name="Long M.N."/>
        </authorList>
    </citation>
    <scope>NUCLEOTIDE SEQUENCE [LARGE SCALE GENOMIC DNA]</scope>
    <source>
        <strain evidence="11 12">H53214</strain>
    </source>
</reference>
<keyword evidence="6 10" id="KW-0548">Nucleotidyltransferase</keyword>
<dbReference type="EC" id="2.7.7.6" evidence="2 10"/>
<name>A0A096BIW3_9FIRM</name>
<dbReference type="PANTHER" id="PTHR34476">
    <property type="entry name" value="DNA-DIRECTED RNA POLYMERASE SUBUNIT OMEGA"/>
    <property type="match status" value="1"/>
</dbReference>
<evidence type="ECO:0000256" key="8">
    <source>
        <dbReference type="ARBA" id="ARBA00029924"/>
    </source>
</evidence>
<dbReference type="EMBL" id="AZTB01000006">
    <property type="protein sequence ID" value="KGG81110.1"/>
    <property type="molecule type" value="Genomic_DNA"/>
</dbReference>
<dbReference type="InterPro" id="IPR006110">
    <property type="entry name" value="Pol_omega/Rpo6/RPB6"/>
</dbReference>
<evidence type="ECO:0000256" key="2">
    <source>
        <dbReference type="ARBA" id="ARBA00012418"/>
    </source>
</evidence>
<evidence type="ECO:0000256" key="4">
    <source>
        <dbReference type="ARBA" id="ARBA00022478"/>
    </source>
</evidence>
<dbReference type="GO" id="GO:0003677">
    <property type="term" value="F:DNA binding"/>
    <property type="evidence" value="ECO:0007669"/>
    <property type="project" value="UniProtKB-UniRule"/>
</dbReference>
<keyword evidence="7 10" id="KW-0804">Transcription</keyword>
<keyword evidence="5 10" id="KW-0808">Transferase</keyword>
<evidence type="ECO:0000256" key="1">
    <source>
        <dbReference type="ARBA" id="ARBA00006711"/>
    </source>
</evidence>
<proteinExistence type="inferred from homology"/>
<dbReference type="SMART" id="SM01409">
    <property type="entry name" value="RNA_pol_Rpb6"/>
    <property type="match status" value="1"/>
</dbReference>
<dbReference type="HAMAP" id="MF_00366">
    <property type="entry name" value="RNApol_bact_RpoZ"/>
    <property type="match status" value="1"/>
</dbReference>
<dbReference type="Gene3D" id="3.90.940.10">
    <property type="match status" value="1"/>
</dbReference>
<dbReference type="GO" id="GO:0000428">
    <property type="term" value="C:DNA-directed RNA polymerase complex"/>
    <property type="evidence" value="ECO:0007669"/>
    <property type="project" value="UniProtKB-KW"/>
</dbReference>
<evidence type="ECO:0000256" key="7">
    <source>
        <dbReference type="ARBA" id="ARBA00023163"/>
    </source>
</evidence>
<dbReference type="Proteomes" id="UP000029622">
    <property type="component" value="Unassembled WGS sequence"/>
</dbReference>
<accession>A0A096BIW3</accession>
<evidence type="ECO:0000256" key="3">
    <source>
        <dbReference type="ARBA" id="ARBA00013725"/>
    </source>
</evidence>
<evidence type="ECO:0000256" key="9">
    <source>
        <dbReference type="ARBA" id="ARBA00048552"/>
    </source>
</evidence>
<keyword evidence="4 10" id="KW-0240">DNA-directed RNA polymerase</keyword>
<comment type="subunit">
    <text evidence="10">The RNAP catalytic core consists of 2 alpha, 1 beta, 1 beta' and 1 omega subunit. When a sigma factor is associated with the core the holoenzyme is formed, which can initiate transcription.</text>
</comment>
<comment type="caution">
    <text evidence="11">The sequence shown here is derived from an EMBL/GenBank/DDBJ whole genome shotgun (WGS) entry which is preliminary data.</text>
</comment>
<comment type="catalytic activity">
    <reaction evidence="9 10">
        <text>RNA(n) + a ribonucleoside 5'-triphosphate = RNA(n+1) + diphosphate</text>
        <dbReference type="Rhea" id="RHEA:21248"/>
        <dbReference type="Rhea" id="RHEA-COMP:14527"/>
        <dbReference type="Rhea" id="RHEA-COMP:17342"/>
        <dbReference type="ChEBI" id="CHEBI:33019"/>
        <dbReference type="ChEBI" id="CHEBI:61557"/>
        <dbReference type="ChEBI" id="CHEBI:140395"/>
        <dbReference type="EC" id="2.7.7.6"/>
    </reaction>
</comment>
<dbReference type="GO" id="GO:0006351">
    <property type="term" value="P:DNA-templated transcription"/>
    <property type="evidence" value="ECO:0007669"/>
    <property type="project" value="UniProtKB-UniRule"/>
</dbReference>
<dbReference type="SUPFAM" id="SSF63562">
    <property type="entry name" value="RPB6/omega subunit-like"/>
    <property type="match status" value="1"/>
</dbReference>
<organism evidence="11 12">
    <name type="scientific">Caloranaerobacter azorensis H53214</name>
    <dbReference type="NCBI Taxonomy" id="1156417"/>
    <lineage>
        <taxon>Bacteria</taxon>
        <taxon>Bacillati</taxon>
        <taxon>Bacillota</taxon>
        <taxon>Tissierellia</taxon>
        <taxon>Tissierellales</taxon>
        <taxon>Thermohalobacteraceae</taxon>
        <taxon>Caloranaerobacter</taxon>
    </lineage>
</organism>
<comment type="similarity">
    <text evidence="1 10">Belongs to the RNA polymerase subunit omega family.</text>
</comment>
<dbReference type="NCBIfam" id="TIGR00690">
    <property type="entry name" value="rpoZ"/>
    <property type="match status" value="1"/>
</dbReference>
<evidence type="ECO:0000256" key="10">
    <source>
        <dbReference type="HAMAP-Rule" id="MF_00366"/>
    </source>
</evidence>
<dbReference type="PANTHER" id="PTHR34476:SF1">
    <property type="entry name" value="DNA-DIRECTED RNA POLYMERASE SUBUNIT OMEGA"/>
    <property type="match status" value="1"/>
</dbReference>
<comment type="function">
    <text evidence="10">Promotes RNA polymerase assembly. Latches the N- and C-terminal regions of the beta' subunit thereby facilitating its interaction with the beta and alpha subunits.</text>
</comment>
<dbReference type="InterPro" id="IPR036161">
    <property type="entry name" value="RPB6/omega-like_sf"/>
</dbReference>
<evidence type="ECO:0000313" key="11">
    <source>
        <dbReference type="EMBL" id="KGG81110.1"/>
    </source>
</evidence>
<gene>
    <name evidence="10" type="primary">rpoZ</name>
    <name evidence="11" type="ORF">Y919_02250</name>
</gene>
<dbReference type="GO" id="GO:0003899">
    <property type="term" value="F:DNA-directed RNA polymerase activity"/>
    <property type="evidence" value="ECO:0007669"/>
    <property type="project" value="UniProtKB-UniRule"/>
</dbReference>
<dbReference type="Pfam" id="PF01192">
    <property type="entry name" value="RNA_pol_Rpb6"/>
    <property type="match status" value="1"/>
</dbReference>
<evidence type="ECO:0000256" key="5">
    <source>
        <dbReference type="ARBA" id="ARBA00022679"/>
    </source>
</evidence>
<dbReference type="InterPro" id="IPR003716">
    <property type="entry name" value="DNA-dir_RNA_pol_omega"/>
</dbReference>